<dbReference type="GO" id="GO:0006508">
    <property type="term" value="P:proteolysis"/>
    <property type="evidence" value="ECO:0007669"/>
    <property type="project" value="UniProtKB-KW"/>
</dbReference>
<proteinExistence type="predicted"/>
<accession>A0A699JVX5</accession>
<dbReference type="AlphaFoldDB" id="A0A699JVX5"/>
<sequence length="280" mass="32369">MEERFEVNTLCSMIDFDIPKEQMHNQLPIEPMIPEATVQGCNHLETAQSIITEYESQHAIHDHLDTLSMKNDDSVQGSNDAMVDVNHIVAVNSLRVPLERDHKVSRYLEDPYMIQPDSTEPNHKVCARHKKNKKRCMTLTTPDGKLIPAWTEKCVVGCLIRLAEADWTIVGPFFNTFMLRYDLSCCYADGVTYGVPWFAQSMEKVRCSYILPLDDLTVEYQKWWLDMRACYATQIPKLLLKTEVLDKKNIDPANYFITYWYAVNVPRQGDAYGDFGIWVM</sequence>
<keyword evidence="1" id="KW-0645">Protease</keyword>
<protein>
    <submittedName>
        <fullName evidence="1">Ulp1 protease family, C-terminal catalytic domain-containing protein</fullName>
    </submittedName>
</protein>
<comment type="caution">
    <text evidence="1">The sequence shown here is derived from an EMBL/GenBank/DDBJ whole genome shotgun (WGS) entry which is preliminary data.</text>
</comment>
<dbReference type="GO" id="GO:0008233">
    <property type="term" value="F:peptidase activity"/>
    <property type="evidence" value="ECO:0007669"/>
    <property type="project" value="UniProtKB-KW"/>
</dbReference>
<keyword evidence="1" id="KW-0378">Hydrolase</keyword>
<gene>
    <name evidence="1" type="ORF">Tci_628893</name>
</gene>
<evidence type="ECO:0000313" key="1">
    <source>
        <dbReference type="EMBL" id="GFA56921.1"/>
    </source>
</evidence>
<name>A0A699JVX5_TANCI</name>
<dbReference type="EMBL" id="BKCJ010447275">
    <property type="protein sequence ID" value="GFA56921.1"/>
    <property type="molecule type" value="Genomic_DNA"/>
</dbReference>
<reference evidence="1" key="1">
    <citation type="journal article" date="2019" name="Sci. Rep.">
        <title>Draft genome of Tanacetum cinerariifolium, the natural source of mosquito coil.</title>
        <authorList>
            <person name="Yamashiro T."/>
            <person name="Shiraishi A."/>
            <person name="Satake H."/>
            <person name="Nakayama K."/>
        </authorList>
    </citation>
    <scope>NUCLEOTIDE SEQUENCE</scope>
</reference>
<organism evidence="1">
    <name type="scientific">Tanacetum cinerariifolium</name>
    <name type="common">Dalmatian daisy</name>
    <name type="synonym">Chrysanthemum cinerariifolium</name>
    <dbReference type="NCBI Taxonomy" id="118510"/>
    <lineage>
        <taxon>Eukaryota</taxon>
        <taxon>Viridiplantae</taxon>
        <taxon>Streptophyta</taxon>
        <taxon>Embryophyta</taxon>
        <taxon>Tracheophyta</taxon>
        <taxon>Spermatophyta</taxon>
        <taxon>Magnoliopsida</taxon>
        <taxon>eudicotyledons</taxon>
        <taxon>Gunneridae</taxon>
        <taxon>Pentapetalae</taxon>
        <taxon>asterids</taxon>
        <taxon>campanulids</taxon>
        <taxon>Asterales</taxon>
        <taxon>Asteraceae</taxon>
        <taxon>Asteroideae</taxon>
        <taxon>Anthemideae</taxon>
        <taxon>Anthemidinae</taxon>
        <taxon>Tanacetum</taxon>
    </lineage>
</organism>